<comment type="caution">
    <text evidence="1">The sequence shown here is derived from an EMBL/GenBank/DDBJ whole genome shotgun (WGS) entry which is preliminary data.</text>
</comment>
<evidence type="ECO:0000313" key="2">
    <source>
        <dbReference type="Proteomes" id="UP000824881"/>
    </source>
</evidence>
<reference evidence="1 2" key="1">
    <citation type="journal article" date="2021" name="Appl. Environ. Microbiol.">
        <title>Genetic linkage and physical mapping for an oyster mushroom Pleurotus cornucopiae and QTL analysis for the trait cap color.</title>
        <authorList>
            <person name="Zhang Y."/>
            <person name="Gao W."/>
            <person name="Sonnenberg A."/>
            <person name="Chen Q."/>
            <person name="Zhang J."/>
            <person name="Huang C."/>
        </authorList>
    </citation>
    <scope>NUCLEOTIDE SEQUENCE [LARGE SCALE GENOMIC DNA]</scope>
    <source>
        <strain evidence="1">CCMSSC00406</strain>
    </source>
</reference>
<evidence type="ECO:0000313" key="1">
    <source>
        <dbReference type="EMBL" id="KAG9226321.1"/>
    </source>
</evidence>
<sequence length="204" mass="21972">MLGPNGAHETSSKPSPLPPSNSNKTSLKKASSRKQLARSSGSLQIPSTASRPSTPGIILKPVTTLSVPLPPSVNDVKPPKPRKGTVVREIATPGIPKELSSPEKNGQRSTKGKGKGTDLHAEMDATLARYSRRSSLPAYVGQEDMRCSGTDGPVKRLIIKADDPPPARPTKRTKKETSSSLDKAKKTASRRESTQFDWKVWGMR</sequence>
<gene>
    <name evidence="1" type="ORF">CCMSSC00406_0003200</name>
</gene>
<dbReference type="Proteomes" id="UP000824881">
    <property type="component" value="Unassembled WGS sequence"/>
</dbReference>
<protein>
    <submittedName>
        <fullName evidence="1">Uncharacterized protein</fullName>
    </submittedName>
</protein>
<keyword evidence="2" id="KW-1185">Reference proteome</keyword>
<proteinExistence type="predicted"/>
<dbReference type="EMBL" id="WQMT02000002">
    <property type="protein sequence ID" value="KAG9226321.1"/>
    <property type="molecule type" value="Genomic_DNA"/>
</dbReference>
<organism evidence="1 2">
    <name type="scientific">Pleurotus cornucopiae</name>
    <name type="common">Cornucopia mushroom</name>
    <dbReference type="NCBI Taxonomy" id="5321"/>
    <lineage>
        <taxon>Eukaryota</taxon>
        <taxon>Fungi</taxon>
        <taxon>Dikarya</taxon>
        <taxon>Basidiomycota</taxon>
        <taxon>Agaricomycotina</taxon>
        <taxon>Agaricomycetes</taxon>
        <taxon>Agaricomycetidae</taxon>
        <taxon>Agaricales</taxon>
        <taxon>Pleurotineae</taxon>
        <taxon>Pleurotaceae</taxon>
        <taxon>Pleurotus</taxon>
    </lineage>
</organism>
<accession>A0ACB7J8M2</accession>
<name>A0ACB7J8M2_PLECO</name>